<dbReference type="RefSeq" id="WP_310020564.1">
    <property type="nucleotide sequence ID" value="NZ_JAVDUM010000009.1"/>
</dbReference>
<sequence length="105" mass="12389">MAKSYIFVRRGAVYDSARYEAYREQIVRLLPRFGGRYVVRGAEEEHLEGEFELRRDAVLEFGSPEERRRFWDSEEYARLKELRAGAVDVHVVALDGYEEPSEEEK</sequence>
<dbReference type="Proteomes" id="UP001259347">
    <property type="component" value="Unassembled WGS sequence"/>
</dbReference>
<dbReference type="Gene3D" id="3.30.70.100">
    <property type="match status" value="1"/>
</dbReference>
<feature type="domain" description="DUF1330" evidence="1">
    <location>
        <begin position="4"/>
        <end position="97"/>
    </location>
</feature>
<organism evidence="2 3">
    <name type="scientific">Microbacterium resistens</name>
    <dbReference type="NCBI Taxonomy" id="156977"/>
    <lineage>
        <taxon>Bacteria</taxon>
        <taxon>Bacillati</taxon>
        <taxon>Actinomycetota</taxon>
        <taxon>Actinomycetes</taxon>
        <taxon>Micrococcales</taxon>
        <taxon>Microbacteriaceae</taxon>
        <taxon>Microbacterium</taxon>
    </lineage>
</organism>
<evidence type="ECO:0000313" key="2">
    <source>
        <dbReference type="EMBL" id="MDR6867604.1"/>
    </source>
</evidence>
<name>A0ABU1SDE9_9MICO</name>
<dbReference type="InterPro" id="IPR010753">
    <property type="entry name" value="DUF1330"/>
</dbReference>
<dbReference type="PANTHER" id="PTHR41521:SF4">
    <property type="entry name" value="BLR0684 PROTEIN"/>
    <property type="match status" value="1"/>
</dbReference>
<evidence type="ECO:0000259" key="1">
    <source>
        <dbReference type="Pfam" id="PF07045"/>
    </source>
</evidence>
<keyword evidence="3" id="KW-1185">Reference proteome</keyword>
<gene>
    <name evidence="2" type="ORF">J2Y69_002208</name>
</gene>
<proteinExistence type="predicted"/>
<reference evidence="2 3" key="1">
    <citation type="submission" date="2023-07" db="EMBL/GenBank/DDBJ databases">
        <title>Sorghum-associated microbial communities from plants grown in Nebraska, USA.</title>
        <authorList>
            <person name="Schachtman D."/>
        </authorList>
    </citation>
    <scope>NUCLEOTIDE SEQUENCE [LARGE SCALE GENOMIC DNA]</scope>
    <source>
        <strain evidence="2 3">2980</strain>
    </source>
</reference>
<accession>A0ABU1SDE9</accession>
<dbReference type="SUPFAM" id="SSF54909">
    <property type="entry name" value="Dimeric alpha+beta barrel"/>
    <property type="match status" value="1"/>
</dbReference>
<comment type="caution">
    <text evidence="2">The sequence shown here is derived from an EMBL/GenBank/DDBJ whole genome shotgun (WGS) entry which is preliminary data.</text>
</comment>
<dbReference type="EMBL" id="JAVDUM010000009">
    <property type="protein sequence ID" value="MDR6867604.1"/>
    <property type="molecule type" value="Genomic_DNA"/>
</dbReference>
<dbReference type="PANTHER" id="PTHR41521">
    <property type="match status" value="1"/>
</dbReference>
<evidence type="ECO:0000313" key="3">
    <source>
        <dbReference type="Proteomes" id="UP001259347"/>
    </source>
</evidence>
<dbReference type="InterPro" id="IPR011008">
    <property type="entry name" value="Dimeric_a/b-barrel"/>
</dbReference>
<protein>
    <submittedName>
        <fullName evidence="2">Uncharacterized protein (DUF1330 family)</fullName>
    </submittedName>
</protein>
<dbReference type="Pfam" id="PF07045">
    <property type="entry name" value="DUF1330"/>
    <property type="match status" value="1"/>
</dbReference>